<feature type="region of interest" description="Disordered" evidence="2">
    <location>
        <begin position="323"/>
        <end position="359"/>
    </location>
</feature>
<dbReference type="AlphaFoldDB" id="A0AAD7WDN2"/>
<evidence type="ECO:0000259" key="4">
    <source>
        <dbReference type="PROSITE" id="PS50050"/>
    </source>
</evidence>
<keyword evidence="3" id="KW-0812">Transmembrane</keyword>
<name>A0AAD7WDN2_9TELE</name>
<dbReference type="GO" id="GO:0009897">
    <property type="term" value="C:external side of plasma membrane"/>
    <property type="evidence" value="ECO:0007669"/>
    <property type="project" value="TreeGrafter"/>
</dbReference>
<sequence>MKEKSLNRRTSRYFEVWTVPRVRMALLFLCLEMLTLMSHVISALPTGHYIDDAGRQCQRCPPGQYQFACNICSACQSGSFTDEWNIEESCLPCNRDCRNEFNLRVVKNCSRVSDVVCSCIAGFTCKDSDSAMSQCKYCDVDTSPSLPPGTASILFIENKTETPCAPGTFLNVSSGNCDPHTNSESQVQTKDPTHSPETEDRQLWQYVGPVIFLVVVLAAIGIIFIWRQREGTCLKQFFKLCSHGGHKEENDTIAHQTGEAAGQLFSKETHWNANSLTNHNMETHIDLPISIDQAPKATGNLGPFHIHSAGAVFVSLLNHFANPERETEGEEERDGEKDCIFFPSQEQGKESHLSKEEEM</sequence>
<dbReference type="GO" id="GO:0002768">
    <property type="term" value="P:immune response-regulating cell surface receptor signaling pathway"/>
    <property type="evidence" value="ECO:0007669"/>
    <property type="project" value="TreeGrafter"/>
</dbReference>
<organism evidence="5 6">
    <name type="scientific">Aldrovandia affinis</name>
    <dbReference type="NCBI Taxonomy" id="143900"/>
    <lineage>
        <taxon>Eukaryota</taxon>
        <taxon>Metazoa</taxon>
        <taxon>Chordata</taxon>
        <taxon>Craniata</taxon>
        <taxon>Vertebrata</taxon>
        <taxon>Euteleostomi</taxon>
        <taxon>Actinopterygii</taxon>
        <taxon>Neopterygii</taxon>
        <taxon>Teleostei</taxon>
        <taxon>Notacanthiformes</taxon>
        <taxon>Halosauridae</taxon>
        <taxon>Aldrovandia</taxon>
    </lineage>
</organism>
<gene>
    <name evidence="5" type="ORF">AAFF_G00070970</name>
</gene>
<dbReference type="PANTHER" id="PTHR46875">
    <property type="entry name" value="TUMOR NECROSIS FACTOR RECEPTOR SUPERFAMILY MEMBER 5"/>
    <property type="match status" value="1"/>
</dbReference>
<dbReference type="Pfam" id="PF00020">
    <property type="entry name" value="TNFR_c6"/>
    <property type="match status" value="1"/>
</dbReference>
<evidence type="ECO:0000256" key="3">
    <source>
        <dbReference type="SAM" id="Phobius"/>
    </source>
</evidence>
<dbReference type="Gene3D" id="2.10.50.10">
    <property type="entry name" value="Tumor Necrosis Factor Receptor, subunit A, domain 2"/>
    <property type="match status" value="1"/>
</dbReference>
<keyword evidence="1" id="KW-1015">Disulfide bond</keyword>
<keyword evidence="3" id="KW-1133">Transmembrane helix</keyword>
<feature type="compositionally biased region" description="Basic and acidic residues" evidence="2">
    <location>
        <begin position="347"/>
        <end position="359"/>
    </location>
</feature>
<accession>A0AAD7WDN2</accession>
<dbReference type="InterPro" id="IPR001368">
    <property type="entry name" value="TNFR/NGFR_Cys_rich_reg"/>
</dbReference>
<dbReference type="GO" id="GO:0035631">
    <property type="term" value="C:CD40 receptor complex"/>
    <property type="evidence" value="ECO:0007669"/>
    <property type="project" value="TreeGrafter"/>
</dbReference>
<dbReference type="SUPFAM" id="SSF57586">
    <property type="entry name" value="TNF receptor-like"/>
    <property type="match status" value="2"/>
</dbReference>
<dbReference type="InterPro" id="IPR052135">
    <property type="entry name" value="TNFRSF5"/>
</dbReference>
<comment type="caution">
    <text evidence="1">Lacks conserved residue(s) required for the propagation of feature annotation.</text>
</comment>
<dbReference type="PROSITE" id="PS00652">
    <property type="entry name" value="TNFR_NGFR_1"/>
    <property type="match status" value="1"/>
</dbReference>
<evidence type="ECO:0000256" key="2">
    <source>
        <dbReference type="SAM" id="MobiDB-lite"/>
    </source>
</evidence>
<keyword evidence="3" id="KW-0472">Membrane</keyword>
<dbReference type="Proteomes" id="UP001221898">
    <property type="component" value="Unassembled WGS sequence"/>
</dbReference>
<dbReference type="EMBL" id="JAINUG010000142">
    <property type="protein sequence ID" value="KAJ8392893.1"/>
    <property type="molecule type" value="Genomic_DNA"/>
</dbReference>
<feature type="region of interest" description="Disordered" evidence="2">
    <location>
        <begin position="177"/>
        <end position="197"/>
    </location>
</feature>
<feature type="compositionally biased region" description="Polar residues" evidence="2">
    <location>
        <begin position="177"/>
        <end position="190"/>
    </location>
</feature>
<feature type="domain" description="TNFR-Cys" evidence="4">
    <location>
        <begin position="74"/>
        <end position="117"/>
    </location>
</feature>
<comment type="caution">
    <text evidence="5">The sequence shown here is derived from an EMBL/GenBank/DDBJ whole genome shotgun (WGS) entry which is preliminary data.</text>
</comment>
<proteinExistence type="predicted"/>
<dbReference type="PROSITE" id="PS50050">
    <property type="entry name" value="TNFR_NGFR_2"/>
    <property type="match status" value="1"/>
</dbReference>
<dbReference type="PANTHER" id="PTHR46875:SF1">
    <property type="entry name" value="TUMOR NECROSIS FACTOR RECEPTOR SUPERFAMILY MEMBER 5"/>
    <property type="match status" value="1"/>
</dbReference>
<feature type="repeat" description="TNFR-Cys" evidence="1">
    <location>
        <begin position="74"/>
        <end position="117"/>
    </location>
</feature>
<feature type="disulfide bond" evidence="1">
    <location>
        <begin position="75"/>
        <end position="90"/>
    </location>
</feature>
<feature type="transmembrane region" description="Helical" evidence="3">
    <location>
        <begin position="203"/>
        <end position="226"/>
    </location>
</feature>
<keyword evidence="6" id="KW-1185">Reference proteome</keyword>
<evidence type="ECO:0000313" key="5">
    <source>
        <dbReference type="EMBL" id="KAJ8392893.1"/>
    </source>
</evidence>
<protein>
    <recommendedName>
        <fullName evidence="4">TNFR-Cys domain-containing protein</fullName>
    </recommendedName>
</protein>
<dbReference type="SMART" id="SM00208">
    <property type="entry name" value="TNFR"/>
    <property type="match status" value="1"/>
</dbReference>
<reference evidence="5" key="1">
    <citation type="journal article" date="2023" name="Science">
        <title>Genome structures resolve the early diversification of teleost fishes.</title>
        <authorList>
            <person name="Parey E."/>
            <person name="Louis A."/>
            <person name="Montfort J."/>
            <person name="Bouchez O."/>
            <person name="Roques C."/>
            <person name="Iampietro C."/>
            <person name="Lluch J."/>
            <person name="Castinel A."/>
            <person name="Donnadieu C."/>
            <person name="Desvignes T."/>
            <person name="Floi Bucao C."/>
            <person name="Jouanno E."/>
            <person name="Wen M."/>
            <person name="Mejri S."/>
            <person name="Dirks R."/>
            <person name="Jansen H."/>
            <person name="Henkel C."/>
            <person name="Chen W.J."/>
            <person name="Zahm M."/>
            <person name="Cabau C."/>
            <person name="Klopp C."/>
            <person name="Thompson A.W."/>
            <person name="Robinson-Rechavi M."/>
            <person name="Braasch I."/>
            <person name="Lecointre G."/>
            <person name="Bobe J."/>
            <person name="Postlethwait J.H."/>
            <person name="Berthelot C."/>
            <person name="Roest Crollius H."/>
            <person name="Guiguen Y."/>
        </authorList>
    </citation>
    <scope>NUCLEOTIDE SEQUENCE</scope>
    <source>
        <strain evidence="5">NC1722</strain>
    </source>
</reference>
<evidence type="ECO:0000256" key="1">
    <source>
        <dbReference type="PROSITE-ProRule" id="PRU00206"/>
    </source>
</evidence>
<evidence type="ECO:0000313" key="6">
    <source>
        <dbReference type="Proteomes" id="UP001221898"/>
    </source>
</evidence>